<evidence type="ECO:0000256" key="1">
    <source>
        <dbReference type="SAM" id="MobiDB-lite"/>
    </source>
</evidence>
<dbReference type="AlphaFoldDB" id="A0A2P8CQX1"/>
<proteinExistence type="predicted"/>
<sequence>MVEYCAVLILSAAVLGSLLSSGLIGSIRTGATSALEALLGTGPPPAASGPDAQQSPGPDLGTPPPADPGGKGAGGGTSKAPNTGGKGEPGRTIKTGTGDPTNLSGWMSDFYESIAGQAEESGKSAGKAAADEFGDAKKDLWKYTKDKAGGVRDGTVNTWNSWLQDSKDLGEKSALETREVHKKYGGWAATGYSMYAGQRDQWWSAEASPGGFARRGAADLFDKEFWEATERSENGAEPAAVLAYNVLGYANPLDKGKWLKLLGTPNSVKPGRPDPKPDPRADGGKPGATDPSDKGQHDDDRDTEDEPDAPSCPRPKNSFVPGTPVLLADGSTKPIEDIEVGDEVHAFDPRAGEEGPRPVTDLIQGTGKKTLVDITVINDDGTKGNVTATDEHPFWVPDRAEWVDAIDLQSDARIRTSQGTWAEITEVETRVGLAQRVHNITVDELHTYYVGKGGATLLTHNASPKKLPPGCGLTADPSTAPFTSKSIITTTKYEGDKSFRLDVENNGPGVPGRANIHIQLKGKGNDQKKDKFFYNPKEKTWTSEDGRKPPKKVLKMIKQKHINSALRKLGLEEE</sequence>
<evidence type="ECO:0000313" key="3">
    <source>
        <dbReference type="EMBL" id="PSK87363.1"/>
    </source>
</evidence>
<feature type="compositionally biased region" description="Basic and acidic residues" evidence="1">
    <location>
        <begin position="271"/>
        <end position="283"/>
    </location>
</feature>
<name>A0A2P8CQX1_9ACTN</name>
<dbReference type="Gene3D" id="2.170.16.10">
    <property type="entry name" value="Hedgehog/Intein (Hint) domain"/>
    <property type="match status" value="1"/>
</dbReference>
<feature type="region of interest" description="Disordered" evidence="1">
    <location>
        <begin position="38"/>
        <end position="107"/>
    </location>
</feature>
<dbReference type="Pfam" id="PF07591">
    <property type="entry name" value="PT-HINT"/>
    <property type="match status" value="1"/>
</dbReference>
<comment type="caution">
    <text evidence="3">The sequence shown here is derived from an EMBL/GenBank/DDBJ whole genome shotgun (WGS) entry which is preliminary data.</text>
</comment>
<dbReference type="CDD" id="cd00081">
    <property type="entry name" value="Hint"/>
    <property type="match status" value="1"/>
</dbReference>
<evidence type="ECO:0000259" key="2">
    <source>
        <dbReference type="SMART" id="SM00306"/>
    </source>
</evidence>
<dbReference type="PROSITE" id="PS50817">
    <property type="entry name" value="INTEIN_N_TER"/>
    <property type="match status" value="1"/>
</dbReference>
<gene>
    <name evidence="3" type="ORF">CLV63_13218</name>
</gene>
<accession>A0A2P8CQX1</accession>
<feature type="domain" description="Hint" evidence="2">
    <location>
        <begin position="316"/>
        <end position="418"/>
    </location>
</feature>
<reference evidence="3 4" key="1">
    <citation type="submission" date="2018-03" db="EMBL/GenBank/DDBJ databases">
        <title>Genomic Encyclopedia of Archaeal and Bacterial Type Strains, Phase II (KMG-II): from individual species to whole genera.</title>
        <authorList>
            <person name="Goeker M."/>
        </authorList>
    </citation>
    <scope>NUCLEOTIDE SEQUENCE [LARGE SCALE GENOMIC DNA]</scope>
    <source>
        <strain evidence="3 4">DSM 45312</strain>
    </source>
</reference>
<organism evidence="3 4">
    <name type="scientific">Murinocardiopsis flavida</name>
    <dbReference type="NCBI Taxonomy" id="645275"/>
    <lineage>
        <taxon>Bacteria</taxon>
        <taxon>Bacillati</taxon>
        <taxon>Actinomycetota</taxon>
        <taxon>Actinomycetes</taxon>
        <taxon>Streptosporangiales</taxon>
        <taxon>Nocardiopsidaceae</taxon>
        <taxon>Murinocardiopsis</taxon>
    </lineage>
</organism>
<dbReference type="EMBL" id="PYGA01000032">
    <property type="protein sequence ID" value="PSK87363.1"/>
    <property type="molecule type" value="Genomic_DNA"/>
</dbReference>
<dbReference type="InterPro" id="IPR036844">
    <property type="entry name" value="Hint_dom_sf"/>
</dbReference>
<feature type="compositionally biased region" description="Basic and acidic residues" evidence="1">
    <location>
        <begin position="291"/>
        <end position="300"/>
    </location>
</feature>
<dbReference type="GO" id="GO:0016539">
    <property type="term" value="P:intein-mediated protein splicing"/>
    <property type="evidence" value="ECO:0007669"/>
    <property type="project" value="InterPro"/>
</dbReference>
<keyword evidence="4" id="KW-1185">Reference proteome</keyword>
<dbReference type="InterPro" id="IPR006141">
    <property type="entry name" value="Intein_N"/>
</dbReference>
<dbReference type="InterPro" id="IPR003587">
    <property type="entry name" value="Hint_dom_N"/>
</dbReference>
<dbReference type="Proteomes" id="UP000240542">
    <property type="component" value="Unassembled WGS sequence"/>
</dbReference>
<feature type="region of interest" description="Disordered" evidence="1">
    <location>
        <begin position="264"/>
        <end position="329"/>
    </location>
</feature>
<dbReference type="SMART" id="SM00306">
    <property type="entry name" value="HintN"/>
    <property type="match status" value="1"/>
</dbReference>
<dbReference type="SUPFAM" id="SSF51294">
    <property type="entry name" value="Hedgehog/intein (Hint) domain"/>
    <property type="match status" value="1"/>
</dbReference>
<protein>
    <submittedName>
        <fullName evidence="3">Intein</fullName>
    </submittedName>
</protein>
<feature type="compositionally biased region" description="Polar residues" evidence="1">
    <location>
        <begin position="94"/>
        <end position="105"/>
    </location>
</feature>
<evidence type="ECO:0000313" key="4">
    <source>
        <dbReference type="Proteomes" id="UP000240542"/>
    </source>
</evidence>